<reference evidence="4" key="1">
    <citation type="journal article" date="2019" name="Int. J. Syst. Evol. Microbiol.">
        <title>The Global Catalogue of Microorganisms (GCM) 10K type strain sequencing project: providing services to taxonomists for standard genome sequencing and annotation.</title>
        <authorList>
            <consortium name="The Broad Institute Genomics Platform"/>
            <consortium name="The Broad Institute Genome Sequencing Center for Infectious Disease"/>
            <person name="Wu L."/>
            <person name="Ma J."/>
        </authorList>
    </citation>
    <scope>NUCLEOTIDE SEQUENCE [LARGE SCALE GENOMIC DNA]</scope>
    <source>
        <strain evidence="4">CCUG 53915</strain>
    </source>
</reference>
<dbReference type="Proteomes" id="UP001597231">
    <property type="component" value="Unassembled WGS sequence"/>
</dbReference>
<dbReference type="PANTHER" id="PTHR32347">
    <property type="entry name" value="EFFLUX SYSTEM COMPONENT YKNX-RELATED"/>
    <property type="match status" value="1"/>
</dbReference>
<dbReference type="SUPFAM" id="SSF51230">
    <property type="entry name" value="Single hybrid motif"/>
    <property type="match status" value="1"/>
</dbReference>
<sequence>MKKRMNIAIAAVVSLFIAVNIHLLFSEKSKVPKTIHVSQYERMSTDQYEETVKKEGLLSPEEMYTIYVGDGESIDQWLVKEGDRIQVGEEIARLQTERADSQMAAWEAEEEGLLDQLSAIDETISDLEYERDNAQSGANHQSTETAGETEIELNIQVDLHQDGSYSQAIAAAERERSEIERQLKIIEAQLSQNPSRPALISPINGTVAEIHKNGTILSADIYSEEKLIKTYVQLEQWQDIEIDDTVRLQQNSLKTVIEGTVAFISEVPASEDKWRHAYEQLDPQRNTHSLDLYEIHIRPIEPLQELPYGAKMNAEIVVNEADAISVNKQWLLPFDRQTKTVWTLNNEGKAVNTQVSVPFYSHDRAVITDGIEAGDIAIKYPADTASNVITSLPFEFPNKSEWRAFGWKNYFKYAFLK</sequence>
<comment type="subcellular location">
    <subcellularLocation>
        <location evidence="1">Cell envelope</location>
    </subcellularLocation>
</comment>
<dbReference type="PANTHER" id="PTHR32347:SF23">
    <property type="entry name" value="BLL5650 PROTEIN"/>
    <property type="match status" value="1"/>
</dbReference>
<keyword evidence="4" id="KW-1185">Reference proteome</keyword>
<dbReference type="EMBL" id="JBHTLT010000010">
    <property type="protein sequence ID" value="MFD1203832.1"/>
    <property type="molecule type" value="Genomic_DNA"/>
</dbReference>
<accession>A0ABW3TWY8</accession>
<evidence type="ECO:0000313" key="4">
    <source>
        <dbReference type="Proteomes" id="UP001597231"/>
    </source>
</evidence>
<dbReference type="RefSeq" id="WP_336822779.1">
    <property type="nucleotide sequence ID" value="NZ_JBHTLT010000010.1"/>
</dbReference>
<dbReference type="Gene3D" id="2.40.50.100">
    <property type="match status" value="1"/>
</dbReference>
<organism evidence="3 4">
    <name type="scientific">Sporosarcina contaminans</name>
    <dbReference type="NCBI Taxonomy" id="633403"/>
    <lineage>
        <taxon>Bacteria</taxon>
        <taxon>Bacillati</taxon>
        <taxon>Bacillota</taxon>
        <taxon>Bacilli</taxon>
        <taxon>Bacillales</taxon>
        <taxon>Caryophanaceae</taxon>
        <taxon>Sporosarcina</taxon>
    </lineage>
</organism>
<proteinExistence type="predicted"/>
<dbReference type="InterPro" id="IPR011053">
    <property type="entry name" value="Single_hybrid_motif"/>
</dbReference>
<evidence type="ECO:0000313" key="3">
    <source>
        <dbReference type="EMBL" id="MFD1203832.1"/>
    </source>
</evidence>
<comment type="caution">
    <text evidence="3">The sequence shown here is derived from an EMBL/GenBank/DDBJ whole genome shotgun (WGS) entry which is preliminary data.</text>
</comment>
<protein>
    <submittedName>
        <fullName evidence="3">Efflux RND transporter periplasmic adaptor subunit</fullName>
    </submittedName>
</protein>
<evidence type="ECO:0000256" key="1">
    <source>
        <dbReference type="ARBA" id="ARBA00004196"/>
    </source>
</evidence>
<dbReference type="Gene3D" id="2.40.420.20">
    <property type="match status" value="1"/>
</dbReference>
<dbReference type="InterPro" id="IPR050465">
    <property type="entry name" value="UPF0194_transport"/>
</dbReference>
<evidence type="ECO:0000256" key="2">
    <source>
        <dbReference type="ARBA" id="ARBA00023054"/>
    </source>
</evidence>
<name>A0ABW3TWY8_9BACL</name>
<keyword evidence="2" id="KW-0175">Coiled coil</keyword>
<gene>
    <name evidence="3" type="ORF">ACFQ38_01625</name>
</gene>